<proteinExistence type="predicted"/>
<protein>
    <submittedName>
        <fullName evidence="1">Uncharacterized protein</fullName>
    </submittedName>
</protein>
<organism evidence="1 2">
    <name type="scientific">Actinoallomurus oryzae</name>
    <dbReference type="NCBI Taxonomy" id="502180"/>
    <lineage>
        <taxon>Bacteria</taxon>
        <taxon>Bacillati</taxon>
        <taxon>Actinomycetota</taxon>
        <taxon>Actinomycetes</taxon>
        <taxon>Streptosporangiales</taxon>
        <taxon>Thermomonosporaceae</taxon>
        <taxon>Actinoallomurus</taxon>
    </lineage>
</organism>
<dbReference type="RefSeq" id="WP_345462095.1">
    <property type="nucleotide sequence ID" value="NZ_BAABHF010000016.1"/>
</dbReference>
<accession>A0ABP8PQL1</accession>
<gene>
    <name evidence="1" type="ORF">GCM10023191_025640</name>
</gene>
<dbReference type="EMBL" id="BAABHF010000016">
    <property type="protein sequence ID" value="GAA4491511.1"/>
    <property type="molecule type" value="Genomic_DNA"/>
</dbReference>
<reference evidence="2" key="1">
    <citation type="journal article" date="2019" name="Int. J. Syst. Evol. Microbiol.">
        <title>The Global Catalogue of Microorganisms (GCM) 10K type strain sequencing project: providing services to taxonomists for standard genome sequencing and annotation.</title>
        <authorList>
            <consortium name="The Broad Institute Genomics Platform"/>
            <consortium name="The Broad Institute Genome Sequencing Center for Infectious Disease"/>
            <person name="Wu L."/>
            <person name="Ma J."/>
        </authorList>
    </citation>
    <scope>NUCLEOTIDE SEQUENCE [LARGE SCALE GENOMIC DNA]</scope>
    <source>
        <strain evidence="2">JCM 17933</strain>
    </source>
</reference>
<name>A0ABP8PQL1_9ACTN</name>
<evidence type="ECO:0000313" key="1">
    <source>
        <dbReference type="EMBL" id="GAA4491511.1"/>
    </source>
</evidence>
<keyword evidence="2" id="KW-1185">Reference proteome</keyword>
<sequence length="108" mass="11937">MYSNDHLDGVFGYVRADELRRWDVLFAPVRQVVDDPSTAGPKTVEVETAIGPQEYGSDTLLWTYRPTSTRTGCGECGAEPGVPCNPMTCCALEMLADLSETVRERHAR</sequence>
<comment type="caution">
    <text evidence="1">The sequence shown here is derived from an EMBL/GenBank/DDBJ whole genome shotgun (WGS) entry which is preliminary data.</text>
</comment>
<dbReference type="Proteomes" id="UP001500503">
    <property type="component" value="Unassembled WGS sequence"/>
</dbReference>
<evidence type="ECO:0000313" key="2">
    <source>
        <dbReference type="Proteomes" id="UP001500503"/>
    </source>
</evidence>